<keyword evidence="3" id="KW-1185">Reference proteome</keyword>
<dbReference type="GO" id="GO:0016787">
    <property type="term" value="F:hydrolase activity"/>
    <property type="evidence" value="ECO:0007669"/>
    <property type="project" value="UniProtKB-KW"/>
</dbReference>
<dbReference type="InterPro" id="IPR036514">
    <property type="entry name" value="SGNH_hydro_sf"/>
</dbReference>
<dbReference type="Gene3D" id="3.40.50.1110">
    <property type="entry name" value="SGNH hydrolase"/>
    <property type="match status" value="1"/>
</dbReference>
<proteinExistence type="predicted"/>
<dbReference type="AlphaFoldDB" id="A0A161V7H8"/>
<dbReference type="RefSeq" id="WP_054762057.1">
    <property type="nucleotide sequence ID" value="NZ_JYDC01000022.1"/>
</dbReference>
<dbReference type="InterPro" id="IPR013830">
    <property type="entry name" value="SGNH_hydro"/>
</dbReference>
<dbReference type="EMBL" id="JYDC01000022">
    <property type="protein sequence ID" value="KZL42645.1"/>
    <property type="molecule type" value="Genomic_DNA"/>
</dbReference>
<evidence type="ECO:0000259" key="1">
    <source>
        <dbReference type="Pfam" id="PF13472"/>
    </source>
</evidence>
<reference evidence="2 3" key="1">
    <citation type="submission" date="2015-02" db="EMBL/GenBank/DDBJ databases">
        <title>Draft genome sequence of Lactobacillus collinoides CUPV2371 isolated from a natural cider, the first genome sequence of a strain of this species.</title>
        <authorList>
            <person name="Puertas A.I."/>
            <person name="Spano G."/>
            <person name="Capozzi V."/>
            <person name="Lamontanara A."/>
            <person name="Orru L."/>
            <person name="Duenas M.T."/>
        </authorList>
    </citation>
    <scope>NUCLEOTIDE SEQUENCE [LARGE SCALE GENOMIC DNA]</scope>
    <source>
        <strain evidence="2 3">237</strain>
    </source>
</reference>
<organism evidence="2 3">
    <name type="scientific">Secundilactobacillus collinoides</name>
    <name type="common">Lactobacillus collinoides</name>
    <dbReference type="NCBI Taxonomy" id="33960"/>
    <lineage>
        <taxon>Bacteria</taxon>
        <taxon>Bacillati</taxon>
        <taxon>Bacillota</taxon>
        <taxon>Bacilli</taxon>
        <taxon>Lactobacillales</taxon>
        <taxon>Lactobacillaceae</taxon>
        <taxon>Secundilactobacillus</taxon>
    </lineage>
</organism>
<dbReference type="CDD" id="cd00229">
    <property type="entry name" value="SGNH_hydrolase"/>
    <property type="match status" value="1"/>
</dbReference>
<comment type="caution">
    <text evidence="2">The sequence shown here is derived from an EMBL/GenBank/DDBJ whole genome shotgun (WGS) entry which is preliminary data.</text>
</comment>
<feature type="domain" description="SGNH hydrolase-type esterase" evidence="1">
    <location>
        <begin position="59"/>
        <end position="235"/>
    </location>
</feature>
<dbReference type="OrthoDB" id="2394030at2"/>
<keyword evidence="2" id="KW-0378">Hydrolase</keyword>
<dbReference type="PATRIC" id="fig|33960.6.peg.1284"/>
<evidence type="ECO:0000313" key="3">
    <source>
        <dbReference type="Proteomes" id="UP000076480"/>
    </source>
</evidence>
<dbReference type="Proteomes" id="UP000076480">
    <property type="component" value="Unassembled WGS sequence"/>
</dbReference>
<evidence type="ECO:0000313" key="2">
    <source>
        <dbReference type="EMBL" id="KZL42645.1"/>
    </source>
</evidence>
<name>A0A161V7H8_SECCO</name>
<dbReference type="SUPFAM" id="SSF52266">
    <property type="entry name" value="SGNH hydrolase"/>
    <property type="match status" value="1"/>
</dbReference>
<sequence>MTTHPLIKGMALASAGLIAAHFAPRPLKAVVLGNAPQYSPDQVTLNPASPLFGKHVGYLGSSITYGAAAHGKSFADYLSAEDGVITTKSAISGTTLAGSEPKTYVSRLVSDFPLTSQYDAFVVQLSTNDGRQNKALGTITADDQQSGFDRNTTLGAIEFICSYVRDHFKAPIIFYTCLRKTDVDYAALVAQLYILQAKWHFTILDLWADPVVKSLTAASPMAMFDDAHPTQLGYQTIWTPLFEQKLTQLLAVEN</sequence>
<dbReference type="Pfam" id="PF13472">
    <property type="entry name" value="Lipase_GDSL_2"/>
    <property type="match status" value="1"/>
</dbReference>
<gene>
    <name evidence="2" type="ORF">TY91_04095</name>
</gene>
<protein>
    <submittedName>
        <fullName evidence="2">SGNH hydrolase</fullName>
    </submittedName>
</protein>
<accession>A0A161V7H8</accession>